<sequence>MDKCKKERCFATAVAAEVSEHRQRPSIASIGAFIWQALHKRKREGSKISWRVRRRQRVPQRRDYRGHHGCVVLEESVVVGRDRVLLPFKVESLVQEPALALLGGVPRKFVGFRNQFLHSALDDNVENGMGTAASYNTCGYVDLWRMHQRLDSRCLSRKHFLHGELQRHLVI</sequence>
<proteinExistence type="predicted"/>
<dbReference type="RefSeq" id="XP_008871302.1">
    <property type="nucleotide sequence ID" value="XM_008873080.1"/>
</dbReference>
<dbReference type="EMBL" id="KI913965">
    <property type="protein sequence ID" value="ETW00277.1"/>
    <property type="molecule type" value="Genomic_DNA"/>
</dbReference>
<dbReference type="AlphaFoldDB" id="A0A024U306"/>
<dbReference type="VEuPathDB" id="FungiDB:H310_07657"/>
<organism evidence="1">
    <name type="scientific">Aphanomyces invadans</name>
    <dbReference type="NCBI Taxonomy" id="157072"/>
    <lineage>
        <taxon>Eukaryota</taxon>
        <taxon>Sar</taxon>
        <taxon>Stramenopiles</taxon>
        <taxon>Oomycota</taxon>
        <taxon>Saprolegniomycetes</taxon>
        <taxon>Saprolegniales</taxon>
        <taxon>Verrucalvaceae</taxon>
        <taxon>Aphanomyces</taxon>
    </lineage>
</organism>
<dbReference type="GeneID" id="20084707"/>
<accession>A0A024U306</accession>
<evidence type="ECO:0000313" key="1">
    <source>
        <dbReference type="EMBL" id="ETW00277.1"/>
    </source>
</evidence>
<protein>
    <submittedName>
        <fullName evidence="1">Uncharacterized protein</fullName>
    </submittedName>
</protein>
<gene>
    <name evidence="1" type="ORF">H310_07657</name>
</gene>
<name>A0A024U306_9STRA</name>
<reference evidence="1" key="1">
    <citation type="submission" date="2013-12" db="EMBL/GenBank/DDBJ databases">
        <title>The Genome Sequence of Aphanomyces invadans NJM9701.</title>
        <authorList>
            <consortium name="The Broad Institute Genomics Platform"/>
            <person name="Russ C."/>
            <person name="Tyler B."/>
            <person name="van West P."/>
            <person name="Dieguez-Uribeondo J."/>
            <person name="Young S.K."/>
            <person name="Zeng Q."/>
            <person name="Gargeya S."/>
            <person name="Fitzgerald M."/>
            <person name="Abouelleil A."/>
            <person name="Alvarado L."/>
            <person name="Chapman S.B."/>
            <person name="Gainer-Dewar J."/>
            <person name="Goldberg J."/>
            <person name="Griggs A."/>
            <person name="Gujja S."/>
            <person name="Hansen M."/>
            <person name="Howarth C."/>
            <person name="Imamovic A."/>
            <person name="Ireland A."/>
            <person name="Larimer J."/>
            <person name="McCowan C."/>
            <person name="Murphy C."/>
            <person name="Pearson M."/>
            <person name="Poon T.W."/>
            <person name="Priest M."/>
            <person name="Roberts A."/>
            <person name="Saif S."/>
            <person name="Shea T."/>
            <person name="Sykes S."/>
            <person name="Wortman J."/>
            <person name="Nusbaum C."/>
            <person name="Birren B."/>
        </authorList>
    </citation>
    <scope>NUCLEOTIDE SEQUENCE [LARGE SCALE GENOMIC DNA]</scope>
    <source>
        <strain evidence="1">NJM9701</strain>
    </source>
</reference>